<dbReference type="EMBL" id="AWET01000008">
    <property type="protein sequence ID" value="ERK03666.1"/>
    <property type="molecule type" value="Genomic_DNA"/>
</dbReference>
<dbReference type="InterPro" id="IPR003156">
    <property type="entry name" value="DHHA1_dom"/>
</dbReference>
<dbReference type="Pfam" id="PF01368">
    <property type="entry name" value="DHH"/>
    <property type="match status" value="1"/>
</dbReference>
<dbReference type="Gene3D" id="3.10.310.30">
    <property type="match status" value="1"/>
</dbReference>
<evidence type="ECO:0000259" key="1">
    <source>
        <dbReference type="Pfam" id="PF01368"/>
    </source>
</evidence>
<dbReference type="RefSeq" id="WP_021583303.1">
    <property type="nucleotide sequence ID" value="NZ_AWET01000008.1"/>
</dbReference>
<comment type="caution">
    <text evidence="3">The sequence shown here is derived from an EMBL/GenBank/DDBJ whole genome shotgun (WGS) entry which is preliminary data.</text>
</comment>
<dbReference type="PATRIC" id="fig|1081904.3.peg.443"/>
<evidence type="ECO:0000313" key="4">
    <source>
        <dbReference type="Proteomes" id="UP000016600"/>
    </source>
</evidence>
<dbReference type="Proteomes" id="UP000016600">
    <property type="component" value="Unassembled WGS sequence"/>
</dbReference>
<evidence type="ECO:0000259" key="2">
    <source>
        <dbReference type="Pfam" id="PF02272"/>
    </source>
</evidence>
<organism evidence="3 4">
    <name type="scientific">Hoylesella pleuritidis F0068</name>
    <dbReference type="NCBI Taxonomy" id="1081904"/>
    <lineage>
        <taxon>Bacteria</taxon>
        <taxon>Pseudomonadati</taxon>
        <taxon>Bacteroidota</taxon>
        <taxon>Bacteroidia</taxon>
        <taxon>Bacteroidales</taxon>
        <taxon>Prevotellaceae</taxon>
        <taxon>Hoylesella</taxon>
    </lineage>
</organism>
<dbReference type="InterPro" id="IPR001667">
    <property type="entry name" value="DDH_dom"/>
</dbReference>
<dbReference type="Gene3D" id="3.90.1640.10">
    <property type="entry name" value="inorganic pyrophosphatase (n-terminal core)"/>
    <property type="match status" value="1"/>
</dbReference>
<name>U2LHB9_9BACT</name>
<accession>U2LHB9</accession>
<dbReference type="Pfam" id="PF02272">
    <property type="entry name" value="DHHA1"/>
    <property type="match status" value="1"/>
</dbReference>
<dbReference type="InterPro" id="IPR038763">
    <property type="entry name" value="DHH_sf"/>
</dbReference>
<feature type="domain" description="DHHA1" evidence="2">
    <location>
        <begin position="254"/>
        <end position="322"/>
    </location>
</feature>
<keyword evidence="4" id="KW-1185">Reference proteome</keyword>
<sequence>MNINILNEAELALLKQYINQSEHIVICCHKSPDGDALGSSLAWADYLEGQGKNPTVIIPDAYPDFLQWLPNTEKIVRYDKRVAEADRLWAEADLIFCLDFNTSSRVEDMQGVLDKSTAPKIMFDHHLSPSMETVLTVSHTEMCSTSEIVFRIIWQLGGFEQMSRRCAVDIYCGMMTDTGGFTYNSSRSEIYFIIGQLLIKGLDKDKIYRNVFNTYSPWAIRFRGYMMYQKLNVIDGFQASYFTITRQEMKHFHFIKGDAEGLVNEPLKIKGMKLSISLREDDRKDHLIWVSLRSVDDFPCNRMAEEFFNGGGHLNASGGKLQCSMADAERVVRDAIIYYEKLLKS</sequence>
<evidence type="ECO:0000313" key="3">
    <source>
        <dbReference type="EMBL" id="ERK03666.1"/>
    </source>
</evidence>
<dbReference type="AlphaFoldDB" id="U2LHB9"/>
<dbReference type="PANTHER" id="PTHR47618:SF1">
    <property type="entry name" value="BIFUNCTIONAL OLIGORIBONUCLEASE AND PAP PHOSPHATASE NRNA"/>
    <property type="match status" value="1"/>
</dbReference>
<dbReference type="GO" id="GO:0003676">
    <property type="term" value="F:nucleic acid binding"/>
    <property type="evidence" value="ECO:0007669"/>
    <property type="project" value="InterPro"/>
</dbReference>
<dbReference type="SUPFAM" id="SSF64182">
    <property type="entry name" value="DHH phosphoesterases"/>
    <property type="match status" value="1"/>
</dbReference>
<reference evidence="3 4" key="1">
    <citation type="submission" date="2013-08" db="EMBL/GenBank/DDBJ databases">
        <authorList>
            <person name="Durkin A.S."/>
            <person name="Haft D.R."/>
            <person name="McCorrison J."/>
            <person name="Torralba M."/>
            <person name="Gillis M."/>
            <person name="Haft D.H."/>
            <person name="Methe B."/>
            <person name="Sutton G."/>
            <person name="Nelson K.E."/>
        </authorList>
    </citation>
    <scope>NUCLEOTIDE SEQUENCE [LARGE SCALE GENOMIC DNA]</scope>
    <source>
        <strain evidence="3 4">F0068</strain>
    </source>
</reference>
<feature type="domain" description="DDH" evidence="1">
    <location>
        <begin position="23"/>
        <end position="171"/>
    </location>
</feature>
<dbReference type="PANTHER" id="PTHR47618">
    <property type="entry name" value="BIFUNCTIONAL OLIGORIBONUCLEASE AND PAP PHOSPHATASE NRNA"/>
    <property type="match status" value="1"/>
</dbReference>
<proteinExistence type="predicted"/>
<protein>
    <submittedName>
        <fullName evidence="3">DHH family protein</fullName>
    </submittedName>
</protein>
<dbReference type="InterPro" id="IPR051319">
    <property type="entry name" value="Oligoribo/pAp-PDE_c-di-AMP_PDE"/>
</dbReference>
<gene>
    <name evidence="3" type="ORF">HMPREF1218_0022</name>
</gene>